<dbReference type="Gene3D" id="1.10.287.70">
    <property type="match status" value="1"/>
</dbReference>
<dbReference type="Pfam" id="PF07885">
    <property type="entry name" value="Ion_trans_2"/>
    <property type="match status" value="1"/>
</dbReference>
<sequence>MVPPPQDVPISSGKRDESPPTPDDDKFDEHDINHSRHVSFMARPKKKAIKGPPLSTANINHNHREGQRRTHDNSNNMRRRRRADKRKGDRGKAADIVERSRNYCRERVANLQRHVAQDASVSSQCNDQYHIPPPDESNSILDAFFLLCSLALEDLASWVYAASFWMVLVLFLALYLLFVWIFVGFLLAADGYSTPQCIANDDILEEDVITRRHILEFAFALSWTTFTTVGYGRIAPPGDDDGCYAVRFICSIEAIMGMCFVSMCSGIFYAKLLRFIGSAPVTFSSTLCVQYGKGLSDTAYNKSDSSFSKGEDEEPDDERFCQSILPPSYGHKSFNPYPVIEFRIVNNRANCPPGKNEIWDAQVTGIVELSPENNDTSERRNSLPSEQHSTDQKISCDLKLSPSFHPYFCRTWFLRHILDESSPLLKEDVRRRLKERGPHKGCDGKLNNYKDIRKGLVEFTSIRIMMSGSSALSKGEVYAEKTYTYDDVFIGWKFIGVCFEDEDEPNSSQLFRRRRRSCGSAEETKTRVDLSLLHDICPQKGANYEPMAADDETS</sequence>
<evidence type="ECO:0000256" key="7">
    <source>
        <dbReference type="RuleBase" id="RU003822"/>
    </source>
</evidence>
<comment type="caution">
    <text evidence="11">The sequence shown here is derived from an EMBL/GenBank/DDBJ whole genome shotgun (WGS) entry which is preliminary data.</text>
</comment>
<dbReference type="AlphaFoldDB" id="A0AAD9D6D5"/>
<dbReference type="PANTHER" id="PTHR11767:SF102">
    <property type="entry name" value="INWARDLY RECTIFYING POTASSIUM CHANNEL 1, ISOFORM F"/>
    <property type="match status" value="1"/>
</dbReference>
<evidence type="ECO:0000313" key="12">
    <source>
        <dbReference type="Proteomes" id="UP001224775"/>
    </source>
</evidence>
<accession>A0AAD9D6D5</accession>
<keyword evidence="12" id="KW-1185">Reference proteome</keyword>
<evidence type="ECO:0000256" key="1">
    <source>
        <dbReference type="ARBA" id="ARBA00022448"/>
    </source>
</evidence>
<gene>
    <name evidence="11" type="ORF">QTG54_014497</name>
</gene>
<keyword evidence="4 7" id="KW-0630">Potassium</keyword>
<feature type="compositionally biased region" description="Basic and acidic residues" evidence="8">
    <location>
        <begin position="62"/>
        <end position="72"/>
    </location>
</feature>
<evidence type="ECO:0000256" key="9">
    <source>
        <dbReference type="SAM" id="Phobius"/>
    </source>
</evidence>
<evidence type="ECO:0000256" key="5">
    <source>
        <dbReference type="ARBA" id="ARBA00023065"/>
    </source>
</evidence>
<feature type="region of interest" description="Disordered" evidence="8">
    <location>
        <begin position="1"/>
        <end position="93"/>
    </location>
</feature>
<keyword evidence="9" id="KW-0472">Membrane</keyword>
<dbReference type="EMBL" id="JATAAI010000037">
    <property type="protein sequence ID" value="KAK1734624.1"/>
    <property type="molecule type" value="Genomic_DNA"/>
</dbReference>
<evidence type="ECO:0000256" key="6">
    <source>
        <dbReference type="ARBA" id="ARBA00023303"/>
    </source>
</evidence>
<evidence type="ECO:0000256" key="3">
    <source>
        <dbReference type="ARBA" id="ARBA00022882"/>
    </source>
</evidence>
<comment type="similarity">
    <text evidence="7">Belongs to the inward rectifier-type potassium channel (TC 1.A.2.1) family.</text>
</comment>
<dbReference type="SUPFAM" id="SSF81324">
    <property type="entry name" value="Voltage-gated potassium channels"/>
    <property type="match status" value="1"/>
</dbReference>
<evidence type="ECO:0000313" key="11">
    <source>
        <dbReference type="EMBL" id="KAK1734624.1"/>
    </source>
</evidence>
<dbReference type="GO" id="GO:0034702">
    <property type="term" value="C:monoatomic ion channel complex"/>
    <property type="evidence" value="ECO:0007669"/>
    <property type="project" value="UniProtKB-KW"/>
</dbReference>
<feature type="transmembrane region" description="Helical" evidence="9">
    <location>
        <begin position="158"/>
        <end position="188"/>
    </location>
</feature>
<feature type="transmembrane region" description="Helical" evidence="9">
    <location>
        <begin position="244"/>
        <end position="270"/>
    </location>
</feature>
<dbReference type="GO" id="GO:0005242">
    <property type="term" value="F:inward rectifier potassium channel activity"/>
    <property type="evidence" value="ECO:0007669"/>
    <property type="project" value="InterPro"/>
</dbReference>
<feature type="compositionally biased region" description="Basic and acidic residues" evidence="8">
    <location>
        <begin position="13"/>
        <end position="34"/>
    </location>
</feature>
<keyword evidence="3 7" id="KW-0851">Voltage-gated channel</keyword>
<evidence type="ECO:0000256" key="2">
    <source>
        <dbReference type="ARBA" id="ARBA00022538"/>
    </source>
</evidence>
<dbReference type="SUPFAM" id="SSF81296">
    <property type="entry name" value="E set domains"/>
    <property type="match status" value="1"/>
</dbReference>
<dbReference type="GO" id="GO:0005886">
    <property type="term" value="C:plasma membrane"/>
    <property type="evidence" value="ECO:0007669"/>
    <property type="project" value="TreeGrafter"/>
</dbReference>
<keyword evidence="5 7" id="KW-0406">Ion transport</keyword>
<dbReference type="InterPro" id="IPR013099">
    <property type="entry name" value="K_chnl_dom"/>
</dbReference>
<keyword evidence="7 9" id="KW-0812">Transmembrane</keyword>
<dbReference type="InterPro" id="IPR016449">
    <property type="entry name" value="K_chnl_inward-rec_Kir"/>
</dbReference>
<dbReference type="Gene3D" id="2.60.40.1400">
    <property type="entry name" value="G protein-activated inward rectifier potassium channel 1"/>
    <property type="match status" value="1"/>
</dbReference>
<keyword evidence="1 7" id="KW-0813">Transport</keyword>
<protein>
    <submittedName>
        <fullName evidence="11">Potassium channel family protein</fullName>
    </submittedName>
</protein>
<dbReference type="InterPro" id="IPR014756">
    <property type="entry name" value="Ig_E-set"/>
</dbReference>
<organism evidence="11 12">
    <name type="scientific">Skeletonema marinoi</name>
    <dbReference type="NCBI Taxonomy" id="267567"/>
    <lineage>
        <taxon>Eukaryota</taxon>
        <taxon>Sar</taxon>
        <taxon>Stramenopiles</taxon>
        <taxon>Ochrophyta</taxon>
        <taxon>Bacillariophyta</taxon>
        <taxon>Coscinodiscophyceae</taxon>
        <taxon>Thalassiosirophycidae</taxon>
        <taxon>Thalassiosirales</taxon>
        <taxon>Skeletonemataceae</taxon>
        <taxon>Skeletonema</taxon>
        <taxon>Skeletonema marinoi-dohrnii complex</taxon>
    </lineage>
</organism>
<evidence type="ECO:0000256" key="4">
    <source>
        <dbReference type="ARBA" id="ARBA00022958"/>
    </source>
</evidence>
<dbReference type="GO" id="GO:1990573">
    <property type="term" value="P:potassium ion import across plasma membrane"/>
    <property type="evidence" value="ECO:0007669"/>
    <property type="project" value="TreeGrafter"/>
</dbReference>
<dbReference type="PANTHER" id="PTHR11767">
    <property type="entry name" value="INWARD RECTIFIER POTASSIUM CHANNEL"/>
    <property type="match status" value="1"/>
</dbReference>
<reference evidence="11" key="1">
    <citation type="submission" date="2023-06" db="EMBL/GenBank/DDBJ databases">
        <title>Survivors Of The Sea: Transcriptome response of Skeletonema marinoi to long-term dormancy.</title>
        <authorList>
            <person name="Pinder M.I.M."/>
            <person name="Kourtchenko O."/>
            <person name="Robertson E.K."/>
            <person name="Larsson T."/>
            <person name="Maumus F."/>
            <person name="Osuna-Cruz C.M."/>
            <person name="Vancaester E."/>
            <person name="Stenow R."/>
            <person name="Vandepoele K."/>
            <person name="Ploug H."/>
            <person name="Bruchert V."/>
            <person name="Godhe A."/>
            <person name="Topel M."/>
        </authorList>
    </citation>
    <scope>NUCLEOTIDE SEQUENCE</scope>
    <source>
        <strain evidence="11">R05AC</strain>
    </source>
</reference>
<name>A0AAD9D6D5_9STRA</name>
<keyword evidence="9" id="KW-1133">Transmembrane helix</keyword>
<proteinExistence type="inferred from homology"/>
<keyword evidence="2 7" id="KW-0633">Potassium transport</keyword>
<comment type="subcellular location">
    <subcellularLocation>
        <location evidence="7">Membrane</location>
        <topology evidence="7">Multi-pass membrane protein</topology>
    </subcellularLocation>
</comment>
<evidence type="ECO:0000256" key="8">
    <source>
        <dbReference type="SAM" id="MobiDB-lite"/>
    </source>
</evidence>
<keyword evidence="6 7" id="KW-0407">Ion channel</keyword>
<feature type="domain" description="Potassium channel" evidence="10">
    <location>
        <begin position="218"/>
        <end position="268"/>
    </location>
</feature>
<dbReference type="GO" id="GO:0034765">
    <property type="term" value="P:regulation of monoatomic ion transmembrane transport"/>
    <property type="evidence" value="ECO:0007669"/>
    <property type="project" value="TreeGrafter"/>
</dbReference>
<evidence type="ECO:0000259" key="10">
    <source>
        <dbReference type="Pfam" id="PF07885"/>
    </source>
</evidence>
<dbReference type="InterPro" id="IPR013518">
    <property type="entry name" value="K_chnl_inward-rec_Kir_cyto"/>
</dbReference>
<dbReference type="Proteomes" id="UP001224775">
    <property type="component" value="Unassembled WGS sequence"/>
</dbReference>